<feature type="transmembrane region" description="Helical" evidence="7">
    <location>
        <begin position="587"/>
        <end position="616"/>
    </location>
</feature>
<proteinExistence type="inferred from homology"/>
<evidence type="ECO:0000256" key="7">
    <source>
        <dbReference type="RuleBase" id="RU363079"/>
    </source>
</evidence>
<feature type="signal peptide" evidence="7">
    <location>
        <begin position="1"/>
        <end position="16"/>
    </location>
</feature>
<comment type="subcellular location">
    <subcellularLocation>
        <location evidence="1">Membrane</location>
        <topology evidence="1">Multi-pass membrane protein</topology>
    </subcellularLocation>
</comment>
<evidence type="ECO:0000256" key="5">
    <source>
        <dbReference type="ARBA" id="ARBA00022989"/>
    </source>
</evidence>
<dbReference type="GO" id="GO:0072657">
    <property type="term" value="P:protein localization to membrane"/>
    <property type="evidence" value="ECO:0007669"/>
    <property type="project" value="TreeGrafter"/>
</dbReference>
<evidence type="ECO:0000313" key="8">
    <source>
        <dbReference type="EMBL" id="KAL1530609.1"/>
    </source>
</evidence>
<dbReference type="GO" id="GO:0005737">
    <property type="term" value="C:cytoplasm"/>
    <property type="evidence" value="ECO:0007669"/>
    <property type="project" value="UniProtKB-ARBA"/>
</dbReference>
<reference evidence="8 9" key="1">
    <citation type="journal article" date="2024" name="Science">
        <title>Giant polyketide synthase enzymes in the biosynthesis of giant marine polyether toxins.</title>
        <authorList>
            <person name="Fallon T.R."/>
            <person name="Shende V.V."/>
            <person name="Wierzbicki I.H."/>
            <person name="Pendleton A.L."/>
            <person name="Watervoot N.F."/>
            <person name="Auber R.P."/>
            <person name="Gonzalez D.J."/>
            <person name="Wisecaver J.H."/>
            <person name="Moore B.S."/>
        </authorList>
    </citation>
    <scope>NUCLEOTIDE SEQUENCE [LARGE SCALE GENOMIC DNA]</scope>
    <source>
        <strain evidence="8 9">12B1</strain>
    </source>
</reference>
<keyword evidence="9" id="KW-1185">Reference proteome</keyword>
<feature type="transmembrane region" description="Helical" evidence="7">
    <location>
        <begin position="265"/>
        <end position="287"/>
    </location>
</feature>
<comment type="similarity">
    <text evidence="2 7">Belongs to the nonaspanin (TM9SF) (TC 9.A.2) family.</text>
</comment>
<keyword evidence="4 7" id="KW-0732">Signal</keyword>
<dbReference type="InterPro" id="IPR004240">
    <property type="entry name" value="EMP70"/>
</dbReference>
<keyword evidence="3 7" id="KW-0812">Transmembrane</keyword>
<keyword evidence="6 7" id="KW-0472">Membrane</keyword>
<dbReference type="EMBL" id="JBGBPQ010000001">
    <property type="protein sequence ID" value="KAL1530609.1"/>
    <property type="molecule type" value="Genomic_DNA"/>
</dbReference>
<feature type="transmembrane region" description="Helical" evidence="7">
    <location>
        <begin position="516"/>
        <end position="544"/>
    </location>
</feature>
<feature type="chain" id="PRO_5044048674" description="Transmembrane 9 superfamily member" evidence="7">
    <location>
        <begin position="17"/>
        <end position="626"/>
    </location>
</feature>
<evidence type="ECO:0000256" key="2">
    <source>
        <dbReference type="ARBA" id="ARBA00005227"/>
    </source>
</evidence>
<evidence type="ECO:0000256" key="1">
    <source>
        <dbReference type="ARBA" id="ARBA00004141"/>
    </source>
</evidence>
<protein>
    <recommendedName>
        <fullName evidence="7">Transmembrane 9 superfamily member</fullName>
    </recommendedName>
</protein>
<evidence type="ECO:0000256" key="4">
    <source>
        <dbReference type="ARBA" id="ARBA00022729"/>
    </source>
</evidence>
<feature type="transmembrane region" description="Helical" evidence="7">
    <location>
        <begin position="432"/>
        <end position="456"/>
    </location>
</feature>
<feature type="transmembrane region" description="Helical" evidence="7">
    <location>
        <begin position="393"/>
        <end position="420"/>
    </location>
</feature>
<evidence type="ECO:0000256" key="3">
    <source>
        <dbReference type="ARBA" id="ARBA00022692"/>
    </source>
</evidence>
<dbReference type="Pfam" id="PF02990">
    <property type="entry name" value="EMP70"/>
    <property type="match status" value="1"/>
</dbReference>
<feature type="transmembrane region" description="Helical" evidence="7">
    <location>
        <begin position="338"/>
        <end position="355"/>
    </location>
</feature>
<dbReference type="Proteomes" id="UP001515480">
    <property type="component" value="Unassembled WGS sequence"/>
</dbReference>
<name>A0AB34K7Y4_PRYPA</name>
<dbReference type="GO" id="GO:0016020">
    <property type="term" value="C:membrane"/>
    <property type="evidence" value="ECO:0007669"/>
    <property type="project" value="UniProtKB-SubCell"/>
</dbReference>
<organism evidence="8 9">
    <name type="scientific">Prymnesium parvum</name>
    <name type="common">Toxic golden alga</name>
    <dbReference type="NCBI Taxonomy" id="97485"/>
    <lineage>
        <taxon>Eukaryota</taxon>
        <taxon>Haptista</taxon>
        <taxon>Haptophyta</taxon>
        <taxon>Prymnesiophyceae</taxon>
        <taxon>Prymnesiales</taxon>
        <taxon>Prymnesiaceae</taxon>
        <taxon>Prymnesium</taxon>
    </lineage>
</organism>
<evidence type="ECO:0000256" key="6">
    <source>
        <dbReference type="ARBA" id="ARBA00023136"/>
    </source>
</evidence>
<accession>A0AB34K7Y4</accession>
<feature type="transmembrane region" description="Helical" evidence="7">
    <location>
        <begin position="556"/>
        <end position="575"/>
    </location>
</feature>
<dbReference type="PANTHER" id="PTHR10766">
    <property type="entry name" value="TRANSMEMBRANE 9 SUPERFAMILY PROTEIN"/>
    <property type="match status" value="1"/>
</dbReference>
<dbReference type="PANTHER" id="PTHR10766:SF111">
    <property type="entry name" value="TRANSMEMBRANE 9 SUPERFAMILY MEMBER 2"/>
    <property type="match status" value="1"/>
</dbReference>
<sequence>MRSLLLLACALSRVHAFYLPGVAPKEYLENEKVEVKVNKLSSSVTQLPYDYYNLAFCKPKDLRNSVENLGEVLHGSMIQNSPYELYMQKSDFKVLCKVDLNQKQVNDFAKRIKNDYRVQMIMDNLPAATRMISELPDGKTITMYDRGYRLGFVGAKEFPGTKPGVPYLNNHLRFIIKYHRDEAFVGSRIVGFEVEAFSVRHTYKGIWGKNAQLTSVPLSPDLPPQPITEPGEYIFTYDVTWEESDIHWASRWDLYLYMGDDQIHWFSILNSLAIVLLLTGIVAMIMVRTLRRDLSRYNAEEKEELQEESGWKLVHADVLRPPPLPLLLSSTVGTGMQLLGMSCISIFCAMLGFLSPANRGGLLTATLLLFVLMGVPAGYFASRTYKSLRGAQWTTLTLLTALLYPGIVLFIFFILNFFIWGRGSSAAVPFGTIVALISMWFCISVPLVFLGAFFGFKQPLKDPPVRTNEIPRQIPLQAWYMGEAFTMLIGGILPFGAVFIELFFIMSSVWLQRFYYVFGFLALVVTILILTCAQISIVLCYFQLCNEDYNWWWRSFLNSGSAGLYLLGYSLVYFFTQLDMVGFVPCMVYFAYMAIASLLFAITTGTVGFLSSWWFVLKIYSAVKVD</sequence>
<feature type="transmembrane region" description="Helical" evidence="7">
    <location>
        <begin position="361"/>
        <end position="381"/>
    </location>
</feature>
<dbReference type="AlphaFoldDB" id="A0AB34K7Y4"/>
<keyword evidence="5 7" id="KW-1133">Transmembrane helix</keyword>
<feature type="transmembrane region" description="Helical" evidence="7">
    <location>
        <begin position="485"/>
        <end position="510"/>
    </location>
</feature>
<comment type="caution">
    <text evidence="8">The sequence shown here is derived from an EMBL/GenBank/DDBJ whole genome shotgun (WGS) entry which is preliminary data.</text>
</comment>
<evidence type="ECO:0000313" key="9">
    <source>
        <dbReference type="Proteomes" id="UP001515480"/>
    </source>
</evidence>
<gene>
    <name evidence="8" type="ORF">AB1Y20_001509</name>
</gene>